<dbReference type="EMBL" id="FWXD01000001">
    <property type="protein sequence ID" value="SMC15886.1"/>
    <property type="molecule type" value="Genomic_DNA"/>
</dbReference>
<keyword evidence="5 7" id="KW-0418">Kinase</keyword>
<dbReference type="NCBIfam" id="TIGR00152">
    <property type="entry name" value="dephospho-CoA kinase"/>
    <property type="match status" value="1"/>
</dbReference>
<evidence type="ECO:0000256" key="4">
    <source>
        <dbReference type="ARBA" id="ARBA00022993"/>
    </source>
</evidence>
<dbReference type="Pfam" id="PF01121">
    <property type="entry name" value="CoaE"/>
    <property type="match status" value="1"/>
</dbReference>
<protein>
    <recommendedName>
        <fullName evidence="5 6">Dephospho-CoA kinase</fullName>
        <ecNumber evidence="5 6">2.7.1.24</ecNumber>
    </recommendedName>
    <alternativeName>
        <fullName evidence="5">Dephosphocoenzyme A kinase</fullName>
    </alternativeName>
</protein>
<reference evidence="7 8" key="1">
    <citation type="submission" date="2017-04" db="EMBL/GenBank/DDBJ databases">
        <authorList>
            <person name="Afonso C.L."/>
            <person name="Miller P.J."/>
            <person name="Scott M.A."/>
            <person name="Spackman E."/>
            <person name="Goraichik I."/>
            <person name="Dimitrov K.M."/>
            <person name="Suarez D.L."/>
            <person name="Swayne D.E."/>
        </authorList>
    </citation>
    <scope>NUCLEOTIDE SEQUENCE [LARGE SCALE GENOMIC DNA]</scope>
    <source>
        <strain evidence="7 8">DSM 23236</strain>
    </source>
</reference>
<dbReference type="InterPro" id="IPR001977">
    <property type="entry name" value="Depp_CoAkinase"/>
</dbReference>
<dbReference type="Proteomes" id="UP000192761">
    <property type="component" value="Unassembled WGS sequence"/>
</dbReference>
<keyword evidence="5" id="KW-0963">Cytoplasm</keyword>
<dbReference type="GO" id="GO:0004140">
    <property type="term" value="F:dephospho-CoA kinase activity"/>
    <property type="evidence" value="ECO:0007669"/>
    <property type="project" value="UniProtKB-UniRule"/>
</dbReference>
<keyword evidence="4 5" id="KW-0173">Coenzyme A biosynthesis</keyword>
<dbReference type="CDD" id="cd02022">
    <property type="entry name" value="DPCK"/>
    <property type="match status" value="1"/>
</dbReference>
<keyword evidence="3 5" id="KW-0067">ATP-binding</keyword>
<dbReference type="RefSeq" id="WP_084088526.1">
    <property type="nucleotide sequence ID" value="NZ_FWXD01000001.1"/>
</dbReference>
<dbReference type="GO" id="GO:0005737">
    <property type="term" value="C:cytoplasm"/>
    <property type="evidence" value="ECO:0007669"/>
    <property type="project" value="UniProtKB-SubCell"/>
</dbReference>
<evidence type="ECO:0000256" key="2">
    <source>
        <dbReference type="ARBA" id="ARBA00022741"/>
    </source>
</evidence>
<dbReference type="STRING" id="1121001.SAMN02745857_00036"/>
<evidence type="ECO:0000313" key="7">
    <source>
        <dbReference type="EMBL" id="SMC15886.1"/>
    </source>
</evidence>
<keyword evidence="5" id="KW-0808">Transferase</keyword>
<comment type="similarity">
    <text evidence="1 5">Belongs to the CoaE family.</text>
</comment>
<keyword evidence="2 5" id="KW-0547">Nucleotide-binding</keyword>
<dbReference type="PANTHER" id="PTHR10695:SF46">
    <property type="entry name" value="BIFUNCTIONAL COENZYME A SYNTHASE-RELATED"/>
    <property type="match status" value="1"/>
</dbReference>
<evidence type="ECO:0000313" key="8">
    <source>
        <dbReference type="Proteomes" id="UP000192761"/>
    </source>
</evidence>
<comment type="function">
    <text evidence="5">Catalyzes the phosphorylation of the 3'-hydroxyl group of dephosphocoenzyme A to form coenzyme A.</text>
</comment>
<dbReference type="InterPro" id="IPR027417">
    <property type="entry name" value="P-loop_NTPase"/>
</dbReference>
<dbReference type="AlphaFoldDB" id="A0A1W1WVY2"/>
<dbReference type="GO" id="GO:0005524">
    <property type="term" value="F:ATP binding"/>
    <property type="evidence" value="ECO:0007669"/>
    <property type="project" value="UniProtKB-UniRule"/>
</dbReference>
<accession>A0A1W1WVY2</accession>
<evidence type="ECO:0000256" key="5">
    <source>
        <dbReference type="HAMAP-Rule" id="MF_00376"/>
    </source>
</evidence>
<evidence type="ECO:0000256" key="1">
    <source>
        <dbReference type="ARBA" id="ARBA00009018"/>
    </source>
</evidence>
<dbReference type="Gene3D" id="3.40.50.300">
    <property type="entry name" value="P-loop containing nucleotide triphosphate hydrolases"/>
    <property type="match status" value="1"/>
</dbReference>
<comment type="catalytic activity">
    <reaction evidence="5">
        <text>3'-dephospho-CoA + ATP = ADP + CoA + H(+)</text>
        <dbReference type="Rhea" id="RHEA:18245"/>
        <dbReference type="ChEBI" id="CHEBI:15378"/>
        <dbReference type="ChEBI" id="CHEBI:30616"/>
        <dbReference type="ChEBI" id="CHEBI:57287"/>
        <dbReference type="ChEBI" id="CHEBI:57328"/>
        <dbReference type="ChEBI" id="CHEBI:456216"/>
        <dbReference type="EC" id="2.7.1.24"/>
    </reaction>
</comment>
<organism evidence="7 8">
    <name type="scientific">Andreprevotia lacus DSM 23236</name>
    <dbReference type="NCBI Taxonomy" id="1121001"/>
    <lineage>
        <taxon>Bacteria</taxon>
        <taxon>Pseudomonadati</taxon>
        <taxon>Pseudomonadota</taxon>
        <taxon>Betaproteobacteria</taxon>
        <taxon>Neisseriales</taxon>
        <taxon>Chitinibacteraceae</taxon>
        <taxon>Andreprevotia</taxon>
    </lineage>
</organism>
<comment type="pathway">
    <text evidence="5">Cofactor biosynthesis; coenzyme A biosynthesis; CoA from (R)-pantothenate: step 5/5.</text>
</comment>
<dbReference type="HAMAP" id="MF_00376">
    <property type="entry name" value="Dephospho_CoA_kinase"/>
    <property type="match status" value="1"/>
</dbReference>
<gene>
    <name evidence="5" type="primary">coaE</name>
    <name evidence="7" type="ORF">SAMN02745857_00036</name>
</gene>
<dbReference type="PROSITE" id="PS51219">
    <property type="entry name" value="DPCK"/>
    <property type="match status" value="1"/>
</dbReference>
<dbReference type="OrthoDB" id="9812943at2"/>
<sequence length="200" mass="22055">MHVIGLTGGIGSGKSTVAELFAQHGVPVIDTDLIAHALTRGPSPAMTQIAHTFGPEFIAPDGSLRRDVMRAHVFRQPDARQRLEHILHPAIHDAASAALAHLPAHTAYALLVVPLLYETGDYDDLVDRVLVIDCDEATQMARVLLRPGLSREIAQAIMAQQWPRQRRLAAADDVLNNEGNLHTLALQISTLNQRYLRWDY</sequence>
<proteinExistence type="inferred from homology"/>
<keyword evidence="8" id="KW-1185">Reference proteome</keyword>
<dbReference type="UniPathway" id="UPA00241">
    <property type="reaction ID" value="UER00356"/>
</dbReference>
<dbReference type="SUPFAM" id="SSF52540">
    <property type="entry name" value="P-loop containing nucleoside triphosphate hydrolases"/>
    <property type="match status" value="1"/>
</dbReference>
<comment type="subcellular location">
    <subcellularLocation>
        <location evidence="5">Cytoplasm</location>
    </subcellularLocation>
</comment>
<dbReference type="EC" id="2.7.1.24" evidence="5 6"/>
<evidence type="ECO:0000256" key="6">
    <source>
        <dbReference type="NCBIfam" id="TIGR00152"/>
    </source>
</evidence>
<dbReference type="PANTHER" id="PTHR10695">
    <property type="entry name" value="DEPHOSPHO-COA KINASE-RELATED"/>
    <property type="match status" value="1"/>
</dbReference>
<name>A0A1W1WVY2_9NEIS</name>
<dbReference type="GO" id="GO:0015937">
    <property type="term" value="P:coenzyme A biosynthetic process"/>
    <property type="evidence" value="ECO:0007669"/>
    <property type="project" value="UniProtKB-UniRule"/>
</dbReference>
<feature type="binding site" evidence="5">
    <location>
        <begin position="11"/>
        <end position="16"/>
    </location>
    <ligand>
        <name>ATP</name>
        <dbReference type="ChEBI" id="CHEBI:30616"/>
    </ligand>
</feature>
<evidence type="ECO:0000256" key="3">
    <source>
        <dbReference type="ARBA" id="ARBA00022840"/>
    </source>
</evidence>